<gene>
    <name evidence="1" type="ORF">XPG1_0998</name>
</gene>
<proteinExistence type="predicted"/>
<accession>A0A068R0D6</accession>
<dbReference type="Proteomes" id="UP000032735">
    <property type="component" value="Chromosome"/>
</dbReference>
<dbReference type="HOGENOM" id="CLU_2249034_0_0_6"/>
<dbReference type="OrthoDB" id="6447207at2"/>
<dbReference type="EMBL" id="FO704551">
    <property type="protein sequence ID" value="CDG20653.1"/>
    <property type="molecule type" value="Genomic_DNA"/>
</dbReference>
<keyword evidence="2" id="KW-1185">Reference proteome</keyword>
<evidence type="ECO:0000313" key="1">
    <source>
        <dbReference type="EMBL" id="CDG20653.1"/>
    </source>
</evidence>
<evidence type="ECO:0000313" key="2">
    <source>
        <dbReference type="Proteomes" id="UP000032735"/>
    </source>
</evidence>
<name>A0A068R0D6_9GAMM</name>
<protein>
    <submittedName>
        <fullName evidence="1">Uncharacterized protein</fullName>
    </submittedName>
</protein>
<dbReference type="STRING" id="1354304.XPG1_0998"/>
<organism evidence="1 2">
    <name type="scientific">Xenorhabdus poinarii G6</name>
    <dbReference type="NCBI Taxonomy" id="1354304"/>
    <lineage>
        <taxon>Bacteria</taxon>
        <taxon>Pseudomonadati</taxon>
        <taxon>Pseudomonadota</taxon>
        <taxon>Gammaproteobacteria</taxon>
        <taxon>Enterobacterales</taxon>
        <taxon>Morganellaceae</taxon>
        <taxon>Xenorhabdus</taxon>
    </lineage>
</organism>
<dbReference type="RefSeq" id="WP_045958005.1">
    <property type="nucleotide sequence ID" value="NZ_FO704551.1"/>
</dbReference>
<reference evidence="1 2" key="1">
    <citation type="submission" date="2013-07" db="EMBL/GenBank/DDBJ databases">
        <authorList>
            <person name="Genoscope - CEA"/>
        </authorList>
    </citation>
    <scope>NUCLEOTIDE SEQUENCE [LARGE SCALE GENOMIC DNA]</scope>
    <source>
        <strain evidence="1 2">G6</strain>
    </source>
</reference>
<dbReference type="KEGG" id="xpo:XPG1_0998"/>
<sequence>MNNGYKEEPSLAAFINNPLRNKPIEYTAELELTDLAKSWDGMAIAYGRVFNDSSKRFEDGVEIITSLVINAETYKTDGYIKTRNSIYKIREPINNDR</sequence>
<dbReference type="AlphaFoldDB" id="A0A068R0D6"/>